<protein>
    <recommendedName>
        <fullName evidence="2">HotDog ACOT-type domain-containing protein</fullName>
    </recommendedName>
</protein>
<gene>
    <name evidence="3" type="ORF">MNBD_CHLOROFLEXI01-4717</name>
</gene>
<dbReference type="Gene3D" id="3.10.129.10">
    <property type="entry name" value="Hotdog Thioesterase"/>
    <property type="match status" value="1"/>
</dbReference>
<dbReference type="EMBL" id="UOEU01000532">
    <property type="protein sequence ID" value="VAW34349.1"/>
    <property type="molecule type" value="Genomic_DNA"/>
</dbReference>
<dbReference type="GO" id="GO:0052816">
    <property type="term" value="F:long-chain fatty acyl-CoA hydrolase activity"/>
    <property type="evidence" value="ECO:0007669"/>
    <property type="project" value="TreeGrafter"/>
</dbReference>
<dbReference type="InterPro" id="IPR033120">
    <property type="entry name" value="HOTDOG_ACOT"/>
</dbReference>
<dbReference type="PROSITE" id="PS51770">
    <property type="entry name" value="HOTDOG_ACOT"/>
    <property type="match status" value="1"/>
</dbReference>
<dbReference type="GO" id="GO:0005829">
    <property type="term" value="C:cytosol"/>
    <property type="evidence" value="ECO:0007669"/>
    <property type="project" value="TreeGrafter"/>
</dbReference>
<evidence type="ECO:0000313" key="3">
    <source>
        <dbReference type="EMBL" id="VAW34349.1"/>
    </source>
</evidence>
<evidence type="ECO:0000256" key="1">
    <source>
        <dbReference type="ARBA" id="ARBA00022801"/>
    </source>
</evidence>
<dbReference type="Pfam" id="PF03061">
    <property type="entry name" value="4HBT"/>
    <property type="match status" value="1"/>
</dbReference>
<dbReference type="AlphaFoldDB" id="A0A3B0VBY2"/>
<reference evidence="3" key="1">
    <citation type="submission" date="2018-06" db="EMBL/GenBank/DDBJ databases">
        <authorList>
            <person name="Zhirakovskaya E."/>
        </authorList>
    </citation>
    <scope>NUCLEOTIDE SEQUENCE</scope>
</reference>
<proteinExistence type="predicted"/>
<name>A0A3B0VBY2_9ZZZZ</name>
<dbReference type="InterPro" id="IPR029069">
    <property type="entry name" value="HotDog_dom_sf"/>
</dbReference>
<organism evidence="3">
    <name type="scientific">hydrothermal vent metagenome</name>
    <dbReference type="NCBI Taxonomy" id="652676"/>
    <lineage>
        <taxon>unclassified sequences</taxon>
        <taxon>metagenomes</taxon>
        <taxon>ecological metagenomes</taxon>
    </lineage>
</organism>
<feature type="domain" description="HotDog ACOT-type" evidence="2">
    <location>
        <begin position="7"/>
        <end position="119"/>
    </location>
</feature>
<keyword evidence="1" id="KW-0378">Hydrolase</keyword>
<dbReference type="PANTHER" id="PTHR11049:SF16">
    <property type="entry name" value="PROTEIN VDLD"/>
    <property type="match status" value="1"/>
</dbReference>
<dbReference type="InterPro" id="IPR040170">
    <property type="entry name" value="Cytosol_ACT"/>
</dbReference>
<dbReference type="SUPFAM" id="SSF54637">
    <property type="entry name" value="Thioesterase/thiol ester dehydrase-isomerase"/>
    <property type="match status" value="1"/>
</dbReference>
<dbReference type="PANTHER" id="PTHR11049">
    <property type="entry name" value="ACYL COENZYME A THIOESTER HYDROLASE"/>
    <property type="match status" value="1"/>
</dbReference>
<dbReference type="GO" id="GO:0006637">
    <property type="term" value="P:acyl-CoA metabolic process"/>
    <property type="evidence" value="ECO:0007669"/>
    <property type="project" value="TreeGrafter"/>
</dbReference>
<accession>A0A3B0VBY2</accession>
<dbReference type="InterPro" id="IPR006683">
    <property type="entry name" value="Thioestr_dom"/>
</dbReference>
<sequence>MKGKRPLESQIILTQLMGPTNANTLGNVHGGLIMKLCDEAGGMAATKHARHPAVTVTVDSMNFHSPVHIGEIMTVKAEVTWVGRTSMETRVVVTAENVISGEVTHTNTAYFVYVALDETGRPVAVPPLILETDIEKDRFARAAERQAIRLKRLQQDKL</sequence>
<evidence type="ECO:0000259" key="2">
    <source>
        <dbReference type="PROSITE" id="PS51770"/>
    </source>
</evidence>
<dbReference type="CDD" id="cd03442">
    <property type="entry name" value="BFIT_BACH"/>
    <property type="match status" value="1"/>
</dbReference>